<evidence type="ECO:0000313" key="2">
    <source>
        <dbReference type="EMBL" id="SIS69180.1"/>
    </source>
</evidence>
<gene>
    <name evidence="2" type="ORF">SAMN05421686_103305</name>
</gene>
<protein>
    <recommendedName>
        <fullName evidence="1">UPF0260 protein SAMN05421686_103305</fullName>
    </recommendedName>
</protein>
<dbReference type="PIRSF" id="PIRSF006173">
    <property type="entry name" value="UCP006173"/>
    <property type="match status" value="1"/>
</dbReference>
<accession>A0A1N7L658</accession>
<dbReference type="PANTHER" id="PTHR37421:SF1">
    <property type="entry name" value="UPF0260 PROTEIN YCGN"/>
    <property type="match status" value="1"/>
</dbReference>
<dbReference type="RefSeq" id="WP_076514805.1">
    <property type="nucleotide sequence ID" value="NZ_FTOH01000003.1"/>
</dbReference>
<dbReference type="STRING" id="484498.SAMN05421686_103305"/>
<dbReference type="HAMAP" id="MF_00676">
    <property type="entry name" value="UPF0260"/>
    <property type="match status" value="1"/>
</dbReference>
<dbReference type="Pfam" id="PF03692">
    <property type="entry name" value="CxxCxxCC"/>
    <property type="match status" value="1"/>
</dbReference>
<dbReference type="OrthoDB" id="9786855at2"/>
<evidence type="ECO:0000313" key="3">
    <source>
        <dbReference type="Proteomes" id="UP000185639"/>
    </source>
</evidence>
<sequence>MSADRRFWETTPLKEMSRQQWESLCDGCALCCLHKLEDEDSGDVYYTDIHCRYMDQSNCQCTVYQDRQTYVPHCVWLTPEQASEFHWLPETCAYRLVAEGKQLKEWHPLISGDPESVHYSDVSLRGKGVADNLVNEEDWEDHIIWKA</sequence>
<organism evidence="2 3">
    <name type="scientific">Thalassolituus maritimus</name>
    <dbReference type="NCBI Taxonomy" id="484498"/>
    <lineage>
        <taxon>Bacteria</taxon>
        <taxon>Pseudomonadati</taxon>
        <taxon>Pseudomonadota</taxon>
        <taxon>Gammaproteobacteria</taxon>
        <taxon>Oceanospirillales</taxon>
        <taxon>Oceanospirillaceae</taxon>
        <taxon>Thalassolituus</taxon>
    </lineage>
</organism>
<dbReference type="PANTHER" id="PTHR37421">
    <property type="entry name" value="UPF0260 PROTEIN YCGN"/>
    <property type="match status" value="1"/>
</dbReference>
<name>A0A1N7L658_9GAMM</name>
<reference evidence="3" key="1">
    <citation type="submission" date="2017-01" db="EMBL/GenBank/DDBJ databases">
        <authorList>
            <person name="Varghese N."/>
            <person name="Submissions S."/>
        </authorList>
    </citation>
    <scope>NUCLEOTIDE SEQUENCE [LARGE SCALE GENOMIC DNA]</scope>
    <source>
        <strain evidence="3">DSM 24913</strain>
    </source>
</reference>
<proteinExistence type="inferred from homology"/>
<dbReference type="InterPro" id="IPR008228">
    <property type="entry name" value="UCP006173"/>
</dbReference>
<dbReference type="NCBIfam" id="NF003507">
    <property type="entry name" value="PRK05170.2-5"/>
    <property type="match status" value="1"/>
</dbReference>
<keyword evidence="3" id="KW-1185">Reference proteome</keyword>
<dbReference type="Proteomes" id="UP000185639">
    <property type="component" value="Unassembled WGS sequence"/>
</dbReference>
<dbReference type="InterPro" id="IPR005358">
    <property type="entry name" value="Puta_zinc/iron-chelating_dom"/>
</dbReference>
<dbReference type="NCBIfam" id="NF003501">
    <property type="entry name" value="PRK05170.1-5"/>
    <property type="match status" value="1"/>
</dbReference>
<evidence type="ECO:0000256" key="1">
    <source>
        <dbReference type="HAMAP-Rule" id="MF_00676"/>
    </source>
</evidence>
<comment type="similarity">
    <text evidence="1">Belongs to the UPF0260 family.</text>
</comment>
<dbReference type="EMBL" id="FTOH01000003">
    <property type="protein sequence ID" value="SIS69180.1"/>
    <property type="molecule type" value="Genomic_DNA"/>
</dbReference>
<dbReference type="AlphaFoldDB" id="A0A1N7L658"/>